<comment type="caution">
    <text evidence="11">The sequence shown here is derived from an EMBL/GenBank/DDBJ whole genome shotgun (WGS) entry which is preliminary data.</text>
</comment>
<dbReference type="Pfam" id="PF00295">
    <property type="entry name" value="Glyco_hydro_28"/>
    <property type="match status" value="1"/>
</dbReference>
<reference evidence="11 12" key="1">
    <citation type="journal article" date="2011" name="Plasmid">
        <title>Streptomyces turgidiscabies Car8 contains a modular pathogenicity island that shares virulence genes with other actinobacterial plant pathogens.</title>
        <authorList>
            <person name="Huguet-Tapia J.C."/>
            <person name="Badger J.H."/>
            <person name="Loria R."/>
            <person name="Pettis G.S."/>
        </authorList>
    </citation>
    <scope>NUCLEOTIDE SEQUENCE [LARGE SCALE GENOMIC DNA]</scope>
    <source>
        <strain evidence="11 12">Car8</strain>
    </source>
</reference>
<keyword evidence="6 9" id="KW-0326">Glycosidase</keyword>
<dbReference type="RefSeq" id="WP_006376930.1">
    <property type="nucleotide sequence ID" value="NZ_AEJB01000251.1"/>
</dbReference>
<gene>
    <name evidence="11" type="ORF">STRTUCAR8_08475</name>
</gene>
<dbReference type="PROSITE" id="PS51318">
    <property type="entry name" value="TAT"/>
    <property type="match status" value="1"/>
</dbReference>
<name>L7FA46_STRT8</name>
<evidence type="ECO:0000256" key="6">
    <source>
        <dbReference type="ARBA" id="ARBA00023295"/>
    </source>
</evidence>
<feature type="signal peptide" evidence="10">
    <location>
        <begin position="1"/>
        <end position="33"/>
    </location>
</feature>
<evidence type="ECO:0000256" key="4">
    <source>
        <dbReference type="ARBA" id="ARBA00023180"/>
    </source>
</evidence>
<sequence length="515" mass="55592">MNPSLSRRTALQAAGATALAAGLTGLTATTARADEAAAVPALFTYPRPSAMPTNTSFKVRVRTAPDGEWQTLDIWRPQLGEINPTTGSSKIYNSSLAYFDFQGSVEIEVTYLKGGTTKARVRPDSYGITPELLGDTLRFTLDQPRNVVVQINDDIFDCLHLFARATEKKRPTADDPNVLYYGPGVHTTADGTLLVPSGKTVYLDGGAVLKATVIFRDVEHAGIAGRGVLAGTAGGGALVENSRNISIGAVTVLNPNGYAVQLGEATGVTIKGLGSFSSKGWGDGIDVFCSSNVVIDGVFMRNSDDCIAIYTHRWEYYGDTTNITVRNSTLWADVAHPINVGTHGNTDNPEVLKNLTFRNLDILDHREPQMGYQGCIALNAGDSNLIKNVKVDGVRVEDFRWGQLIHMRIMYNTKYNTSVGRGIQNVHVKDLSYTGKPLATCLLLGYDAKHPIKDVTFENLVVNGTVIADSMKKPTWYLTTDTIPMHTNEHVTNLRFLTTTEAAAEAAAASEAATS</sequence>
<evidence type="ECO:0000256" key="3">
    <source>
        <dbReference type="ARBA" id="ARBA00022801"/>
    </source>
</evidence>
<protein>
    <submittedName>
        <fullName evidence="11">Tat pathway signal sequence domain protein</fullName>
    </submittedName>
</protein>
<comment type="function">
    <text evidence="8">Pectinolytic enzyme involved in the degradation of xylogalacturonan (xga), a galacturonan backbone heavily substituted with xylose, and which is one important component of the hairy regions of pectin. Activity requires a galacturonic acid backbone substituted with xylose.</text>
</comment>
<keyword evidence="3 9" id="KW-0378">Hydrolase</keyword>
<dbReference type="InterPro" id="IPR012334">
    <property type="entry name" value="Pectin_lyas_fold"/>
</dbReference>
<evidence type="ECO:0000256" key="8">
    <source>
        <dbReference type="ARBA" id="ARBA00037278"/>
    </source>
</evidence>
<dbReference type="GeneID" id="97402343"/>
<dbReference type="InterPro" id="IPR011050">
    <property type="entry name" value="Pectin_lyase_fold/virulence"/>
</dbReference>
<evidence type="ECO:0000256" key="1">
    <source>
        <dbReference type="ARBA" id="ARBA00008834"/>
    </source>
</evidence>
<evidence type="ECO:0000256" key="10">
    <source>
        <dbReference type="SAM" id="SignalP"/>
    </source>
</evidence>
<keyword evidence="2" id="KW-0677">Repeat</keyword>
<accession>L7FA46</accession>
<evidence type="ECO:0000256" key="9">
    <source>
        <dbReference type="RuleBase" id="RU361169"/>
    </source>
</evidence>
<dbReference type="STRING" id="85558.T45_02630"/>
<dbReference type="InterPro" id="IPR000743">
    <property type="entry name" value="Glyco_hydro_28"/>
</dbReference>
<evidence type="ECO:0000256" key="2">
    <source>
        <dbReference type="ARBA" id="ARBA00022737"/>
    </source>
</evidence>
<dbReference type="EMBL" id="AEJB01000251">
    <property type="protein sequence ID" value="ELP67936.1"/>
    <property type="molecule type" value="Genomic_DNA"/>
</dbReference>
<dbReference type="SUPFAM" id="SSF51126">
    <property type="entry name" value="Pectin lyase-like"/>
    <property type="match status" value="1"/>
</dbReference>
<dbReference type="PANTHER" id="PTHR31736:SF9">
    <property type="entry name" value="ENDO-XYLOGALACTURONAN HYDROLASE A-RELATED"/>
    <property type="match status" value="1"/>
</dbReference>
<keyword evidence="7" id="KW-0624">Polysaccharide degradation</keyword>
<comment type="similarity">
    <text evidence="1 9">Belongs to the glycosyl hydrolase 28 family.</text>
</comment>
<evidence type="ECO:0000256" key="5">
    <source>
        <dbReference type="ARBA" id="ARBA00023277"/>
    </source>
</evidence>
<keyword evidence="12" id="KW-1185">Reference proteome</keyword>
<keyword evidence="5" id="KW-0119">Carbohydrate metabolism</keyword>
<keyword evidence="4" id="KW-0325">Glycoprotein</keyword>
<keyword evidence="10" id="KW-0732">Signal</keyword>
<evidence type="ECO:0000313" key="11">
    <source>
        <dbReference type="EMBL" id="ELP67936.1"/>
    </source>
</evidence>
<dbReference type="Gene3D" id="2.160.20.10">
    <property type="entry name" value="Single-stranded right-handed beta-helix, Pectin lyase-like"/>
    <property type="match status" value="1"/>
</dbReference>
<organism evidence="11 12">
    <name type="scientific">Streptomyces turgidiscabies (strain Car8)</name>
    <dbReference type="NCBI Taxonomy" id="698760"/>
    <lineage>
        <taxon>Bacteria</taxon>
        <taxon>Bacillati</taxon>
        <taxon>Actinomycetota</taxon>
        <taxon>Actinomycetes</taxon>
        <taxon>Kitasatosporales</taxon>
        <taxon>Streptomycetaceae</taxon>
        <taxon>Streptomyces</taxon>
    </lineage>
</organism>
<evidence type="ECO:0000256" key="7">
    <source>
        <dbReference type="ARBA" id="ARBA00023326"/>
    </source>
</evidence>
<dbReference type="AlphaFoldDB" id="L7FA46"/>
<evidence type="ECO:0000313" key="12">
    <source>
        <dbReference type="Proteomes" id="UP000010931"/>
    </source>
</evidence>
<feature type="chain" id="PRO_5003973336" evidence="10">
    <location>
        <begin position="34"/>
        <end position="515"/>
    </location>
</feature>
<dbReference type="GO" id="GO:0000272">
    <property type="term" value="P:polysaccharide catabolic process"/>
    <property type="evidence" value="ECO:0007669"/>
    <property type="project" value="UniProtKB-KW"/>
</dbReference>
<dbReference type="PANTHER" id="PTHR31736">
    <property type="match status" value="1"/>
</dbReference>
<dbReference type="PATRIC" id="fig|698760.3.peg.3335"/>
<dbReference type="GO" id="GO:0004650">
    <property type="term" value="F:polygalacturonase activity"/>
    <property type="evidence" value="ECO:0007669"/>
    <property type="project" value="InterPro"/>
</dbReference>
<dbReference type="Proteomes" id="UP000010931">
    <property type="component" value="Unassembled WGS sequence"/>
</dbReference>
<dbReference type="InterPro" id="IPR006311">
    <property type="entry name" value="TAT_signal"/>
</dbReference>
<proteinExistence type="inferred from homology"/>